<dbReference type="EMBL" id="MT144581">
    <property type="protein sequence ID" value="QJA55245.1"/>
    <property type="molecule type" value="Genomic_DNA"/>
</dbReference>
<protein>
    <submittedName>
        <fullName evidence="1">Uncharacterized protein</fullName>
    </submittedName>
</protein>
<proteinExistence type="predicted"/>
<reference evidence="1" key="1">
    <citation type="submission" date="2020-03" db="EMBL/GenBank/DDBJ databases">
        <title>The deep terrestrial virosphere.</title>
        <authorList>
            <person name="Holmfeldt K."/>
            <person name="Nilsson E."/>
            <person name="Simone D."/>
            <person name="Lopez-Fernandez M."/>
            <person name="Wu X."/>
            <person name="de Brujin I."/>
            <person name="Lundin D."/>
            <person name="Andersson A."/>
            <person name="Bertilsson S."/>
            <person name="Dopson M."/>
        </authorList>
    </citation>
    <scope>NUCLEOTIDE SEQUENCE</scope>
    <source>
        <strain evidence="1">TM448A07943</strain>
    </source>
</reference>
<dbReference type="AlphaFoldDB" id="A0A6H2A6T1"/>
<gene>
    <name evidence="1" type="ORF">TM448A07943_0002</name>
</gene>
<evidence type="ECO:0000313" key="1">
    <source>
        <dbReference type="EMBL" id="QJA55245.1"/>
    </source>
</evidence>
<name>A0A6H2A6T1_9ZZZZ</name>
<sequence length="48" mass="5778">MRYKYIIDGVTGTIEAENEAEADIMIREEIEIRIESDENDREDFRKDR</sequence>
<organism evidence="1">
    <name type="scientific">viral metagenome</name>
    <dbReference type="NCBI Taxonomy" id="1070528"/>
    <lineage>
        <taxon>unclassified sequences</taxon>
        <taxon>metagenomes</taxon>
        <taxon>organismal metagenomes</taxon>
    </lineage>
</organism>
<accession>A0A6H2A6T1</accession>